<proteinExistence type="predicted"/>
<name>A0A0F8W156_9ZZZZ</name>
<dbReference type="EMBL" id="LAZR01070364">
    <property type="protein sequence ID" value="KKK41890.1"/>
    <property type="molecule type" value="Genomic_DNA"/>
</dbReference>
<sequence>MCCMWSTDAPPDIIEGTEPFVDIEAAFGITIDDDEALNLYDMVLGEAVLRIMELQKEQW</sequence>
<accession>A0A0F8W156</accession>
<evidence type="ECO:0000313" key="1">
    <source>
        <dbReference type="EMBL" id="KKK41890.1"/>
    </source>
</evidence>
<reference evidence="1" key="1">
    <citation type="journal article" date="2015" name="Nature">
        <title>Complex archaea that bridge the gap between prokaryotes and eukaryotes.</title>
        <authorList>
            <person name="Spang A."/>
            <person name="Saw J.H."/>
            <person name="Jorgensen S.L."/>
            <person name="Zaremba-Niedzwiedzka K."/>
            <person name="Martijn J."/>
            <person name="Lind A.E."/>
            <person name="van Eijk R."/>
            <person name="Schleper C."/>
            <person name="Guy L."/>
            <person name="Ettema T.J."/>
        </authorList>
    </citation>
    <scope>NUCLEOTIDE SEQUENCE</scope>
</reference>
<protein>
    <submittedName>
        <fullName evidence="1">Uncharacterized protein</fullName>
    </submittedName>
</protein>
<dbReference type="AlphaFoldDB" id="A0A0F8W156"/>
<organism evidence="1">
    <name type="scientific">marine sediment metagenome</name>
    <dbReference type="NCBI Taxonomy" id="412755"/>
    <lineage>
        <taxon>unclassified sequences</taxon>
        <taxon>metagenomes</taxon>
        <taxon>ecological metagenomes</taxon>
    </lineage>
</organism>
<comment type="caution">
    <text evidence="1">The sequence shown here is derived from an EMBL/GenBank/DDBJ whole genome shotgun (WGS) entry which is preliminary data.</text>
</comment>
<gene>
    <name evidence="1" type="ORF">LCGC14_2467120</name>
</gene>